<gene>
    <name evidence="2" type="ORF">PUR21_22130</name>
</gene>
<dbReference type="EMBL" id="JAQYXL010000001">
    <property type="protein sequence ID" value="MEN3230306.1"/>
    <property type="molecule type" value="Genomic_DNA"/>
</dbReference>
<proteinExistence type="predicted"/>
<dbReference type="RefSeq" id="WP_210342068.1">
    <property type="nucleotide sequence ID" value="NZ_JACWCW010000015.1"/>
</dbReference>
<protein>
    <submittedName>
        <fullName evidence="2">DUF5615 family PIN-like protein</fullName>
    </submittedName>
</protein>
<evidence type="ECO:0000259" key="1">
    <source>
        <dbReference type="Pfam" id="PF18480"/>
    </source>
</evidence>
<evidence type="ECO:0000313" key="3">
    <source>
        <dbReference type="Proteomes" id="UP001404845"/>
    </source>
</evidence>
<dbReference type="Pfam" id="PF18480">
    <property type="entry name" value="DUF5615"/>
    <property type="match status" value="1"/>
</dbReference>
<comment type="caution">
    <text evidence="2">The sequence shown here is derived from an EMBL/GenBank/DDBJ whole genome shotgun (WGS) entry which is preliminary data.</text>
</comment>
<evidence type="ECO:0000313" key="2">
    <source>
        <dbReference type="EMBL" id="MEN3230306.1"/>
    </source>
</evidence>
<feature type="domain" description="DUF5615" evidence="1">
    <location>
        <begin position="16"/>
        <end position="124"/>
    </location>
</feature>
<accession>A0ABU9ZGN1</accession>
<keyword evidence="3" id="KW-1185">Reference proteome</keyword>
<name>A0ABU9ZGN1_9HYPH</name>
<dbReference type="Proteomes" id="UP001404845">
    <property type="component" value="Unassembled WGS sequence"/>
</dbReference>
<dbReference type="InterPro" id="IPR041049">
    <property type="entry name" value="DUF5615"/>
</dbReference>
<reference evidence="2 3" key="1">
    <citation type="journal article" date="2023" name="PLoS ONE">
        <title>Complete genome assembly of Hawai'i environmental nontuberculous mycobacteria reveals unexpected co-isolation with methylobacteria.</title>
        <authorList>
            <person name="Hendrix J."/>
            <person name="Epperson L.E."/>
            <person name="Tong E.I."/>
            <person name="Chan Y.L."/>
            <person name="Hasan N.A."/>
            <person name="Dawrs S.N."/>
            <person name="Norton G.J."/>
            <person name="Virdi R."/>
            <person name="Crooks J.L."/>
            <person name="Chan E.D."/>
            <person name="Honda J.R."/>
            <person name="Strong M."/>
        </authorList>
    </citation>
    <scope>NUCLEOTIDE SEQUENCE [LARGE SCALE GENOMIC DNA]</scope>
    <source>
        <strain evidence="2 3">NJH_HI01</strain>
    </source>
</reference>
<sequence length="135" mass="14859">MARPIARTRTRIRRVRIVIDMNLSTDWVTYLLGLGHDAVHWSSVGPQDAPDEDIAEWARAEDRTILTNDLDFGTLLVSTGASKPSVVQLRTDITLSSHVGPLVAQAIARMEDELADGALLTVETGRLRLRSLADD</sequence>
<organism evidence="2 3">
    <name type="scientific">Methylorubrum rhodesianum</name>
    <dbReference type="NCBI Taxonomy" id="29427"/>
    <lineage>
        <taxon>Bacteria</taxon>
        <taxon>Pseudomonadati</taxon>
        <taxon>Pseudomonadota</taxon>
        <taxon>Alphaproteobacteria</taxon>
        <taxon>Hyphomicrobiales</taxon>
        <taxon>Methylobacteriaceae</taxon>
        <taxon>Methylorubrum</taxon>
    </lineage>
</organism>